<keyword evidence="3" id="KW-1185">Reference proteome</keyword>
<feature type="compositionally biased region" description="Basic and acidic residues" evidence="1">
    <location>
        <begin position="62"/>
        <end position="89"/>
    </location>
</feature>
<feature type="compositionally biased region" description="Basic and acidic residues" evidence="1">
    <location>
        <begin position="101"/>
        <end position="116"/>
    </location>
</feature>
<comment type="caution">
    <text evidence="2">The sequence shown here is derived from an EMBL/GenBank/DDBJ whole genome shotgun (WGS) entry which is preliminary data.</text>
</comment>
<dbReference type="STRING" id="6182.A0A4Z2DW53"/>
<sequence length="521" mass="58689">MKNFFEGLGKSRDKRDISGRSSPVDPKQLQPDKFNNDEKTEKKEKTPLTPTKTTEETSIQTKPKDKSGKTDIVDVKSKEIAKVEEKKQDIQVPSTEVFTKSTDKMDGNAETSKEKPSGSLRLLDRMNQGPTDQNNQKSASSTLTNLLTSSMQTTKSSSSSVPTPVSTETKQSDKIKKPETNDKSEYKEKQEKTKEETKVVQPKLVESRSNDNADQKNENISTSQRPSSTKTQEVLNTDIDSVQTVKSQDKGPTEAQNKINNNVVKPTSQILVGDTGSSKPKSEEQVSKPTVSQPTTNYLVPSNIPQPDTQLKLGRNGVIEQSQGVPFKPYQPKYNSPHLSLTSDKGINRSIINQTEHQKYNEIQRTNEKNLDPCRPTLFSAIDLKHSGFANAEDIEKCWNKLGVPDVGNLLNFLGFPKHGMINLDHLTQALHEALEMHTYDEPNVLAGIRSMNLELHLTEALKNAYEKEIEKLGMNLTEEREMILSYFQQQLSEIRQKMDILLGQKEVEIKQIQQMYSYIY</sequence>
<dbReference type="Proteomes" id="UP000311919">
    <property type="component" value="Unassembled WGS sequence"/>
</dbReference>
<feature type="compositionally biased region" description="Polar residues" evidence="1">
    <location>
        <begin position="287"/>
        <end position="309"/>
    </location>
</feature>
<feature type="compositionally biased region" description="Polar residues" evidence="1">
    <location>
        <begin position="218"/>
        <end position="246"/>
    </location>
</feature>
<evidence type="ECO:0000256" key="1">
    <source>
        <dbReference type="SAM" id="MobiDB-lite"/>
    </source>
</evidence>
<dbReference type="EMBL" id="SKCS01000019">
    <property type="protein sequence ID" value="TNN20774.1"/>
    <property type="molecule type" value="Genomic_DNA"/>
</dbReference>
<dbReference type="OrthoDB" id="6266341at2759"/>
<feature type="compositionally biased region" description="Polar residues" evidence="1">
    <location>
        <begin position="91"/>
        <end position="100"/>
    </location>
</feature>
<feature type="compositionally biased region" description="Basic and acidic residues" evidence="1">
    <location>
        <begin position="34"/>
        <end position="46"/>
    </location>
</feature>
<dbReference type="AlphaFoldDB" id="A0A4Z2DW53"/>
<proteinExistence type="predicted"/>
<feature type="compositionally biased region" description="Basic and acidic residues" evidence="1">
    <location>
        <begin position="205"/>
        <end position="217"/>
    </location>
</feature>
<reference evidence="2 3" key="1">
    <citation type="submission" date="2019-03" db="EMBL/GenBank/DDBJ databases">
        <title>An improved genome assembly of the fluke Schistosoma japonicum.</title>
        <authorList>
            <person name="Hu W."/>
            <person name="Luo F."/>
            <person name="Yin M."/>
            <person name="Mo X."/>
            <person name="Sun C."/>
            <person name="Wu Q."/>
            <person name="Zhu B."/>
            <person name="Xiang M."/>
            <person name="Wang J."/>
            <person name="Wang Y."/>
            <person name="Zhang T."/>
            <person name="Xu B."/>
            <person name="Zheng H."/>
            <person name="Feng Z."/>
        </authorList>
    </citation>
    <scope>NUCLEOTIDE SEQUENCE [LARGE SCALE GENOMIC DNA]</scope>
    <source>
        <strain evidence="2">HuSjv2</strain>
        <tissue evidence="2">Worms</tissue>
    </source>
</reference>
<feature type="region of interest" description="Disordered" evidence="1">
    <location>
        <begin position="1"/>
        <end position="310"/>
    </location>
</feature>
<protein>
    <submittedName>
        <fullName evidence="2">Uncharacterized protein</fullName>
    </submittedName>
</protein>
<feature type="compositionally biased region" description="Basic and acidic residues" evidence="1">
    <location>
        <begin position="9"/>
        <end position="18"/>
    </location>
</feature>
<feature type="compositionally biased region" description="Basic and acidic residues" evidence="1">
    <location>
        <begin position="170"/>
        <end position="198"/>
    </location>
</feature>
<name>A0A4Z2DW53_SCHJA</name>
<evidence type="ECO:0000313" key="2">
    <source>
        <dbReference type="EMBL" id="TNN20774.1"/>
    </source>
</evidence>
<gene>
    <name evidence="2" type="ORF">EWB00_002891</name>
</gene>
<feature type="compositionally biased region" description="Low complexity" evidence="1">
    <location>
        <begin position="138"/>
        <end position="169"/>
    </location>
</feature>
<evidence type="ECO:0000313" key="3">
    <source>
        <dbReference type="Proteomes" id="UP000311919"/>
    </source>
</evidence>
<feature type="compositionally biased region" description="Polar residues" evidence="1">
    <location>
        <begin position="254"/>
        <end position="279"/>
    </location>
</feature>
<accession>A0A4Z2DW53</accession>
<feature type="compositionally biased region" description="Polar residues" evidence="1">
    <location>
        <begin position="128"/>
        <end position="137"/>
    </location>
</feature>
<organism evidence="2 3">
    <name type="scientific">Schistosoma japonicum</name>
    <name type="common">Blood fluke</name>
    <dbReference type="NCBI Taxonomy" id="6182"/>
    <lineage>
        <taxon>Eukaryota</taxon>
        <taxon>Metazoa</taxon>
        <taxon>Spiralia</taxon>
        <taxon>Lophotrochozoa</taxon>
        <taxon>Platyhelminthes</taxon>
        <taxon>Trematoda</taxon>
        <taxon>Digenea</taxon>
        <taxon>Strigeidida</taxon>
        <taxon>Schistosomatoidea</taxon>
        <taxon>Schistosomatidae</taxon>
        <taxon>Schistosoma</taxon>
    </lineage>
</organism>